<accession>W6MID2</accession>
<evidence type="ECO:0000256" key="6">
    <source>
        <dbReference type="ARBA" id="ARBA00022692"/>
    </source>
</evidence>
<evidence type="ECO:0000256" key="7">
    <source>
        <dbReference type="ARBA" id="ARBA00022824"/>
    </source>
</evidence>
<evidence type="ECO:0000256" key="1">
    <source>
        <dbReference type="ARBA" id="ARBA00004477"/>
    </source>
</evidence>
<reference evidence="12" key="1">
    <citation type="submission" date="2013-12" db="EMBL/GenBank/DDBJ databases">
        <authorList>
            <person name="Genoscope - CEA"/>
        </authorList>
    </citation>
    <scope>NUCLEOTIDE SEQUENCE</scope>
    <source>
        <strain evidence="12">CBS 1993</strain>
    </source>
</reference>
<dbReference type="Proteomes" id="UP000019384">
    <property type="component" value="Unassembled WGS sequence"/>
</dbReference>
<name>W6MID2_9ASCO</name>
<protein>
    <recommendedName>
        <fullName evidence="4">Glycosylphosphatidylinositol anchor biosynthesis protein 11</fullName>
    </recommendedName>
</protein>
<dbReference type="EMBL" id="HG793126">
    <property type="protein sequence ID" value="CDK26214.1"/>
    <property type="molecule type" value="Genomic_DNA"/>
</dbReference>
<dbReference type="GO" id="GO:0005789">
    <property type="term" value="C:endoplasmic reticulum membrane"/>
    <property type="evidence" value="ECO:0007669"/>
    <property type="project" value="UniProtKB-SubCell"/>
</dbReference>
<keyword evidence="7" id="KW-0256">Endoplasmic reticulum</keyword>
<dbReference type="UniPathway" id="UPA00196"/>
<comment type="similarity">
    <text evidence="3">Belongs to the PIGF family.</text>
</comment>
<feature type="transmembrane region" description="Helical" evidence="11">
    <location>
        <begin position="132"/>
        <end position="156"/>
    </location>
</feature>
<dbReference type="Pfam" id="PF06699">
    <property type="entry name" value="PIG-F"/>
    <property type="match status" value="1"/>
</dbReference>
<feature type="region of interest" description="Disordered" evidence="10">
    <location>
        <begin position="22"/>
        <end position="46"/>
    </location>
</feature>
<feature type="compositionally biased region" description="Polar residues" evidence="10">
    <location>
        <begin position="28"/>
        <end position="46"/>
    </location>
</feature>
<evidence type="ECO:0000256" key="3">
    <source>
        <dbReference type="ARBA" id="ARBA00007978"/>
    </source>
</evidence>
<keyword evidence="6 11" id="KW-0812">Transmembrane</keyword>
<reference evidence="12" key="2">
    <citation type="submission" date="2014-02" db="EMBL/GenBank/DDBJ databases">
        <title>Complete DNA sequence of /Kuraishia capsulata/ illustrates novel genomic features among budding yeasts (/Saccharomycotina/).</title>
        <authorList>
            <person name="Morales L."/>
            <person name="Noel B."/>
            <person name="Porcel B."/>
            <person name="Marcet-Houben M."/>
            <person name="Hullo M-F."/>
            <person name="Sacerdot C."/>
            <person name="Tekaia F."/>
            <person name="Leh-Louis V."/>
            <person name="Despons L."/>
            <person name="Khanna V."/>
            <person name="Aury J-M."/>
            <person name="Barbe V."/>
            <person name="Couloux A."/>
            <person name="Labadie K."/>
            <person name="Pelletier E."/>
            <person name="Souciet J-L."/>
            <person name="Boekhout T."/>
            <person name="Gabaldon T."/>
            <person name="Wincker P."/>
            <person name="Dujon B."/>
        </authorList>
    </citation>
    <scope>NUCLEOTIDE SEQUENCE</scope>
    <source>
        <strain evidence="12">CBS 1993</strain>
    </source>
</reference>
<evidence type="ECO:0000313" key="12">
    <source>
        <dbReference type="EMBL" id="CDK26214.1"/>
    </source>
</evidence>
<evidence type="ECO:0000256" key="8">
    <source>
        <dbReference type="ARBA" id="ARBA00022989"/>
    </source>
</evidence>
<evidence type="ECO:0000256" key="4">
    <source>
        <dbReference type="ARBA" id="ARBA00020927"/>
    </source>
</evidence>
<comment type="pathway">
    <text evidence="2">Glycolipid biosynthesis; glycosylphosphatidylinositol-anchor biosynthesis.</text>
</comment>
<evidence type="ECO:0000256" key="10">
    <source>
        <dbReference type="SAM" id="MobiDB-lite"/>
    </source>
</evidence>
<dbReference type="AlphaFoldDB" id="W6MID2"/>
<keyword evidence="13" id="KW-1185">Reference proteome</keyword>
<dbReference type="InterPro" id="IPR009580">
    <property type="entry name" value="GPI_biosynthesis_protein_Pig-F"/>
</dbReference>
<proteinExistence type="inferred from homology"/>
<feature type="transmembrane region" description="Helical" evidence="11">
    <location>
        <begin position="217"/>
        <end position="237"/>
    </location>
</feature>
<feature type="transmembrane region" description="Helical" evidence="11">
    <location>
        <begin position="83"/>
        <end position="103"/>
    </location>
</feature>
<evidence type="ECO:0000256" key="9">
    <source>
        <dbReference type="ARBA" id="ARBA00023136"/>
    </source>
</evidence>
<feature type="transmembrane region" description="Helical" evidence="11">
    <location>
        <begin position="243"/>
        <end position="265"/>
    </location>
</feature>
<dbReference type="GeneID" id="34519609"/>
<evidence type="ECO:0000256" key="5">
    <source>
        <dbReference type="ARBA" id="ARBA00022502"/>
    </source>
</evidence>
<feature type="transmembrane region" description="Helical" evidence="11">
    <location>
        <begin position="168"/>
        <end position="186"/>
    </location>
</feature>
<dbReference type="RefSeq" id="XP_022458221.1">
    <property type="nucleotide sequence ID" value="XM_022604439.1"/>
</dbReference>
<sequence>MTSKAQRMPRIKKTVSFSDVPKIATIPPNDSQLTADSKTTSQNSSSTWVPKLNKTVLTVPFHIPMFAYSLFEHYNITTDAVSAMSRSLVVLVAFQVVYALILMQNISESPKKKKTKKTVKKARVRAPESGDFLYVTFACGVTLLGTLPLFIVLILFGAPFTVLLKETYLLAVHISFLVLLPLLIVYKIADNDSEVQPSTVWSKLLTFEVADWYKQPAFTMAIGGVVGTWLGAIPIPLDWDRNWQTWPITLLVGAYGGAFVGNVLGQLASLV</sequence>
<dbReference type="OrthoDB" id="17366at2759"/>
<organism evidence="12 13">
    <name type="scientific">Kuraishia capsulata CBS 1993</name>
    <dbReference type="NCBI Taxonomy" id="1382522"/>
    <lineage>
        <taxon>Eukaryota</taxon>
        <taxon>Fungi</taxon>
        <taxon>Dikarya</taxon>
        <taxon>Ascomycota</taxon>
        <taxon>Saccharomycotina</taxon>
        <taxon>Pichiomycetes</taxon>
        <taxon>Pichiales</taxon>
        <taxon>Pichiaceae</taxon>
        <taxon>Kuraishia</taxon>
    </lineage>
</organism>
<dbReference type="HOGENOM" id="CLU_069429_2_0_1"/>
<evidence type="ECO:0000313" key="13">
    <source>
        <dbReference type="Proteomes" id="UP000019384"/>
    </source>
</evidence>
<dbReference type="STRING" id="1382522.W6MID2"/>
<dbReference type="GO" id="GO:0006506">
    <property type="term" value="P:GPI anchor biosynthetic process"/>
    <property type="evidence" value="ECO:0007669"/>
    <property type="project" value="UniProtKB-UniPathway"/>
</dbReference>
<evidence type="ECO:0000256" key="11">
    <source>
        <dbReference type="SAM" id="Phobius"/>
    </source>
</evidence>
<keyword evidence="9 11" id="KW-0472">Membrane</keyword>
<keyword evidence="8 11" id="KW-1133">Transmembrane helix</keyword>
<comment type="subcellular location">
    <subcellularLocation>
        <location evidence="1">Endoplasmic reticulum membrane</location>
        <topology evidence="1">Multi-pass membrane protein</topology>
    </subcellularLocation>
</comment>
<gene>
    <name evidence="12" type="ORF">KUCA_T00002185001</name>
</gene>
<keyword evidence="5" id="KW-0337">GPI-anchor biosynthesis</keyword>
<evidence type="ECO:0000256" key="2">
    <source>
        <dbReference type="ARBA" id="ARBA00004687"/>
    </source>
</evidence>